<evidence type="ECO:0000259" key="2">
    <source>
        <dbReference type="PROSITE" id="PS50006"/>
    </source>
</evidence>
<reference evidence="3" key="1">
    <citation type="submission" date="2021-02" db="EMBL/GenBank/DDBJ databases">
        <authorList>
            <person name="Dougan E. K."/>
            <person name="Rhodes N."/>
            <person name="Thang M."/>
            <person name="Chan C."/>
        </authorList>
    </citation>
    <scope>NUCLEOTIDE SEQUENCE</scope>
</reference>
<name>A0A812NB90_9DINO</name>
<gene>
    <name evidence="3" type="ORF">SNAT2548_LOCUS15919</name>
</gene>
<dbReference type="SUPFAM" id="SSF49879">
    <property type="entry name" value="SMAD/FHA domain"/>
    <property type="match status" value="1"/>
</dbReference>
<feature type="compositionally biased region" description="Basic and acidic residues" evidence="1">
    <location>
        <begin position="11"/>
        <end position="20"/>
    </location>
</feature>
<dbReference type="Gene3D" id="2.60.200.20">
    <property type="match status" value="1"/>
</dbReference>
<protein>
    <recommendedName>
        <fullName evidence="2">FHA domain-containing protein</fullName>
    </recommendedName>
</protein>
<sequence length="1071" mass="118448">MGKGKGKGKGKKSEDGRRAESSCSSFFMQGQQSHSSTPCKPCEDDDIQCALVECHRPNLWKMRWYVRGIRARKWTLQLGQTYDVGRAGGCVDVEIDHPSLSRKHCTIAITQVDSELILVALDHGSTNGTFINKSRLEKGEGVKMKVADVKHMVFGECQNGYKFLVKDQETEIYGLSSNDASRQKQADDGTLLATRSSSLVGEIILAQRRRKVPEAGSLENPPGTEGGPDGPMWLLPEVLAFMKDLNTQNASFNTLDGIQSLSKTCDCCAGCRHQSLVGKALTESAAEYPRDLCKAYAVLVVKAWKLTLELEWWRRALANKSSEVAALQVKLLESKEKKQRMNASPMSFSLKRSCSLAESFEHKGPDSKLSKKGLREEQNELAVGGARNPWSAVRRLSKVAEVGRDCSALWRRFAKKNPEVLQAETNLVEAWKEELTNLLHARASEAILKEKIEFKSPLNANSWEAWQRASSDPEMFVSAWARHGAPLGMSSDIPTCGIFPRARDVLQAPASEEAPTLEWRSRFKNHSSMEADPEGAAMELGRYLDKGFAKRLAKADAQQRFGSGTVSKLALTTKEKGDGSIKRRIIIDLLRSGGNARARVPERLVLPRCTDMIESMRRLWRLKEVRVAEHDPLDDPPDDDYDDDDEGIELVGADLADACCHFGVANEELKNCLAPALEEDEILVFCAMLFGFKGAPLIMGRLAAALARLCSFTWTTRCLYTAAAVGIELAFHKGERGLRLCWVGVQLEIACDKSLLLLTVPEKVVNELPEKLRGWRGKGMIPFRDLRSTTGRLSWIAGIVPRIRWVVSILYAAVSSGEADERKGLEAIRALERVDKRPKVGLVPVRRVELPRAWLQAFLEHARVWLVRREPLLKQRPDFLIVPDASPWGMGAILASADSTLKWFEPMVALKAIVEENLAKFLGIPFGESGSQGPLEALALVLALHTWRDKLRGSFVLIRSDSVVALAMVKKLAAGSPALNYLGACLAWDLELGGIHGLVGNHVAGALNEEADWLSRPAKQQTVSTPEVLLSLKIKDVKTDLQAWFPFPSPASEASLWGLSTEGVHCVYNHL</sequence>
<organism evidence="3 4">
    <name type="scientific">Symbiodinium natans</name>
    <dbReference type="NCBI Taxonomy" id="878477"/>
    <lineage>
        <taxon>Eukaryota</taxon>
        <taxon>Sar</taxon>
        <taxon>Alveolata</taxon>
        <taxon>Dinophyceae</taxon>
        <taxon>Suessiales</taxon>
        <taxon>Symbiodiniaceae</taxon>
        <taxon>Symbiodinium</taxon>
    </lineage>
</organism>
<dbReference type="InterPro" id="IPR052055">
    <property type="entry name" value="Hepadnavirus_pol/RT"/>
</dbReference>
<dbReference type="InterPro" id="IPR008984">
    <property type="entry name" value="SMAD_FHA_dom_sf"/>
</dbReference>
<comment type="caution">
    <text evidence="3">The sequence shown here is derived from an EMBL/GenBank/DDBJ whole genome shotgun (WGS) entry which is preliminary data.</text>
</comment>
<dbReference type="Proteomes" id="UP000604046">
    <property type="component" value="Unassembled WGS sequence"/>
</dbReference>
<dbReference type="SMART" id="SM00240">
    <property type="entry name" value="FHA"/>
    <property type="match status" value="1"/>
</dbReference>
<dbReference type="AlphaFoldDB" id="A0A812NB90"/>
<keyword evidence="4" id="KW-1185">Reference proteome</keyword>
<dbReference type="PANTHER" id="PTHR33050:SF7">
    <property type="entry name" value="RIBONUCLEASE H"/>
    <property type="match status" value="1"/>
</dbReference>
<dbReference type="InterPro" id="IPR000253">
    <property type="entry name" value="FHA_dom"/>
</dbReference>
<dbReference type="EMBL" id="CAJNDS010002068">
    <property type="protein sequence ID" value="CAE7302654.1"/>
    <property type="molecule type" value="Genomic_DNA"/>
</dbReference>
<evidence type="ECO:0000256" key="1">
    <source>
        <dbReference type="SAM" id="MobiDB-lite"/>
    </source>
</evidence>
<feature type="compositionally biased region" description="Basic residues" evidence="1">
    <location>
        <begin position="1"/>
        <end position="10"/>
    </location>
</feature>
<dbReference type="PANTHER" id="PTHR33050">
    <property type="entry name" value="REVERSE TRANSCRIPTASE DOMAIN-CONTAINING PROTEIN"/>
    <property type="match status" value="1"/>
</dbReference>
<evidence type="ECO:0000313" key="4">
    <source>
        <dbReference type="Proteomes" id="UP000604046"/>
    </source>
</evidence>
<dbReference type="OrthoDB" id="411481at2759"/>
<proteinExistence type="predicted"/>
<feature type="region of interest" description="Disordered" evidence="1">
    <location>
        <begin position="1"/>
        <end position="33"/>
    </location>
</feature>
<dbReference type="PROSITE" id="PS50006">
    <property type="entry name" value="FHA_DOMAIN"/>
    <property type="match status" value="1"/>
</dbReference>
<feature type="domain" description="FHA" evidence="2">
    <location>
        <begin position="82"/>
        <end position="136"/>
    </location>
</feature>
<accession>A0A812NB90</accession>
<evidence type="ECO:0000313" key="3">
    <source>
        <dbReference type="EMBL" id="CAE7302654.1"/>
    </source>
</evidence>
<dbReference type="Pfam" id="PF00498">
    <property type="entry name" value="FHA"/>
    <property type="match status" value="1"/>
</dbReference>
<feature type="compositionally biased region" description="Polar residues" evidence="1">
    <location>
        <begin position="21"/>
        <end position="33"/>
    </location>
</feature>